<dbReference type="Pfam" id="PF02321">
    <property type="entry name" value="OEP"/>
    <property type="match status" value="2"/>
</dbReference>
<comment type="caution">
    <text evidence="2">The sequence shown here is derived from an EMBL/GenBank/DDBJ whole genome shotgun (WGS) entry which is preliminary data.</text>
</comment>
<name>A0A1J5RGM4_9ZZZZ</name>
<reference evidence="2" key="1">
    <citation type="submission" date="2016-10" db="EMBL/GenBank/DDBJ databases">
        <title>Sequence of Gallionella enrichment culture.</title>
        <authorList>
            <person name="Poehlein A."/>
            <person name="Muehling M."/>
            <person name="Daniel R."/>
        </authorList>
    </citation>
    <scope>NUCLEOTIDE SEQUENCE</scope>
</reference>
<dbReference type="AlphaFoldDB" id="A0A1J5RGM4"/>
<accession>A0A1J5RGM4</accession>
<proteinExistence type="predicted"/>
<protein>
    <submittedName>
        <fullName evidence="2">Toluene efflux pump outer membrane protein TtgC</fullName>
    </submittedName>
</protein>
<dbReference type="GO" id="GO:0015562">
    <property type="term" value="F:efflux transmembrane transporter activity"/>
    <property type="evidence" value="ECO:0007669"/>
    <property type="project" value="InterPro"/>
</dbReference>
<evidence type="ECO:0000313" key="2">
    <source>
        <dbReference type="EMBL" id="OIQ91260.1"/>
    </source>
</evidence>
<feature type="compositionally biased region" description="Polar residues" evidence="1">
    <location>
        <begin position="1"/>
        <end position="12"/>
    </location>
</feature>
<dbReference type="PANTHER" id="PTHR30203">
    <property type="entry name" value="OUTER MEMBRANE CATION EFFLUX PROTEIN"/>
    <property type="match status" value="1"/>
</dbReference>
<dbReference type="Gene3D" id="1.20.1600.10">
    <property type="entry name" value="Outer membrane efflux proteins (OEP)"/>
    <property type="match status" value="1"/>
</dbReference>
<gene>
    <name evidence="2" type="primary">ttgC_6</name>
    <name evidence="2" type="ORF">GALL_268570</name>
</gene>
<dbReference type="Gene3D" id="2.20.200.10">
    <property type="entry name" value="Outer membrane efflux proteins (OEP)"/>
    <property type="match status" value="1"/>
</dbReference>
<dbReference type="PANTHER" id="PTHR30203:SF33">
    <property type="entry name" value="BLR4455 PROTEIN"/>
    <property type="match status" value="1"/>
</dbReference>
<dbReference type="InterPro" id="IPR010131">
    <property type="entry name" value="MdtP/NodT-like"/>
</dbReference>
<dbReference type="EMBL" id="MLJW01000265">
    <property type="protein sequence ID" value="OIQ91260.1"/>
    <property type="molecule type" value="Genomic_DNA"/>
</dbReference>
<organism evidence="2">
    <name type="scientific">mine drainage metagenome</name>
    <dbReference type="NCBI Taxonomy" id="410659"/>
    <lineage>
        <taxon>unclassified sequences</taxon>
        <taxon>metagenomes</taxon>
        <taxon>ecological metagenomes</taxon>
    </lineage>
</organism>
<evidence type="ECO:0000256" key="1">
    <source>
        <dbReference type="SAM" id="MobiDB-lite"/>
    </source>
</evidence>
<sequence>MSPNSNLRTPNTGGTGRLQPTAERPHRGLRLLPLAPLLAAAAMSGCTTVGPNFKTPAAPAVASYTRAPLPAGTASAPGGMGGVQRFAAARAVAPDWWRQFGSARLDDLVQQALRNSPTLAAAEATLRQAQQTYAAQAGSTLYPTVNGKLGVSRNAFSSSSFGQNTGSTNIFNLYNASVAVNYNLDLFGGNRRALEALAAQADYQSFQLAGARLTLAANVAVTAFSQAQLGAQIEATEAILKAQESQLDIARKRFALGAAARTDVLTLQTQVEQTRASLPPLRNKQEQANHLLAVLIGQAPGAADIPRFTLTDFALPSDLPMVVPSDLVRQRPDIQASTALLHAATAQYGVAVSNLYPQINLSASLGTQALTTSALFGPGSIVWNLAGQLAQPLFNAGLKAGANAAQASLQAAGANYQQTVLQALRNVADALRALDNDAQTLQAQAAADTSAQESLKLVEQQYQLGAASYLQLLTAQQQAQQARIGLIAAQGQRLADSAALYQAMGGGVLNTHGTSPVAPMAAAQ</sequence>
<dbReference type="GO" id="GO:0016020">
    <property type="term" value="C:membrane"/>
    <property type="evidence" value="ECO:0007669"/>
    <property type="project" value="InterPro"/>
</dbReference>
<dbReference type="InterPro" id="IPR003423">
    <property type="entry name" value="OMP_efflux"/>
</dbReference>
<dbReference type="SUPFAM" id="SSF56954">
    <property type="entry name" value="Outer membrane efflux proteins (OEP)"/>
    <property type="match status" value="1"/>
</dbReference>
<feature type="region of interest" description="Disordered" evidence="1">
    <location>
        <begin position="1"/>
        <end position="25"/>
    </location>
</feature>
<dbReference type="NCBIfam" id="TIGR01845">
    <property type="entry name" value="outer_NodT"/>
    <property type="match status" value="1"/>
</dbReference>